<feature type="transmembrane region" description="Helical" evidence="1">
    <location>
        <begin position="101"/>
        <end position="123"/>
    </location>
</feature>
<proteinExistence type="predicted"/>
<dbReference type="AlphaFoldDB" id="A0A927RDR4"/>
<reference evidence="2" key="1">
    <citation type="submission" date="2020-10" db="EMBL/GenBank/DDBJ databases">
        <title>Sequencing the genomes of 1000 actinobacteria strains.</title>
        <authorList>
            <person name="Klenk H.-P."/>
        </authorList>
    </citation>
    <scope>NUCLEOTIDE SEQUENCE</scope>
    <source>
        <strain evidence="2">DSM 45354</strain>
    </source>
</reference>
<dbReference type="RefSeq" id="WP_192755702.1">
    <property type="nucleotide sequence ID" value="NZ_BAABJL010000084.1"/>
</dbReference>
<evidence type="ECO:0000313" key="2">
    <source>
        <dbReference type="EMBL" id="MBE1612707.1"/>
    </source>
</evidence>
<evidence type="ECO:0000256" key="1">
    <source>
        <dbReference type="SAM" id="Phobius"/>
    </source>
</evidence>
<name>A0A927RDR4_9ACTN</name>
<dbReference type="Proteomes" id="UP000638648">
    <property type="component" value="Unassembled WGS sequence"/>
</dbReference>
<dbReference type="EMBL" id="JADBEM010000001">
    <property type="protein sequence ID" value="MBE1612707.1"/>
    <property type="molecule type" value="Genomic_DNA"/>
</dbReference>
<feature type="transmembrane region" description="Helical" evidence="1">
    <location>
        <begin position="30"/>
        <end position="51"/>
    </location>
</feature>
<sequence length="128" mass="13529">MSGNPDLSATPTTLRPLGPPPPAPKPGYHWAAALVGICLVIGIVTLSVGLFNLPWDPVRAGGWAFALSLMFLVPCAIMVLLISWAVIAVMRRAGARTWPGILQALPAVVLVLGLLLLLASWLFNNPES</sequence>
<organism evidence="2 3">
    <name type="scientific">Actinopolymorpha pittospori</name>
    <dbReference type="NCBI Taxonomy" id="648752"/>
    <lineage>
        <taxon>Bacteria</taxon>
        <taxon>Bacillati</taxon>
        <taxon>Actinomycetota</taxon>
        <taxon>Actinomycetes</taxon>
        <taxon>Propionibacteriales</taxon>
        <taxon>Actinopolymorphaceae</taxon>
        <taxon>Actinopolymorpha</taxon>
    </lineage>
</organism>
<keyword evidence="1" id="KW-1133">Transmembrane helix</keyword>
<keyword evidence="1" id="KW-0812">Transmembrane</keyword>
<evidence type="ECO:0000313" key="3">
    <source>
        <dbReference type="Proteomes" id="UP000638648"/>
    </source>
</evidence>
<keyword evidence="3" id="KW-1185">Reference proteome</keyword>
<comment type="caution">
    <text evidence="2">The sequence shown here is derived from an EMBL/GenBank/DDBJ whole genome shotgun (WGS) entry which is preliminary data.</text>
</comment>
<gene>
    <name evidence="2" type="ORF">HEB94_009555</name>
</gene>
<feature type="transmembrane region" description="Helical" evidence="1">
    <location>
        <begin position="63"/>
        <end position="89"/>
    </location>
</feature>
<keyword evidence="1" id="KW-0472">Membrane</keyword>
<accession>A0A927RDR4</accession>
<protein>
    <submittedName>
        <fullName evidence="2">Vacuolar-type H+-ATPase subunit I/STV1</fullName>
    </submittedName>
</protein>